<keyword evidence="2" id="KW-0226">DNA condensation</keyword>
<dbReference type="GO" id="GO:0005829">
    <property type="term" value="C:cytosol"/>
    <property type="evidence" value="ECO:0007669"/>
    <property type="project" value="TreeGrafter"/>
</dbReference>
<proteinExistence type="inferred from homology"/>
<evidence type="ECO:0000256" key="3">
    <source>
        <dbReference type="ARBA" id="ARBA00023125"/>
    </source>
</evidence>
<dbReference type="PANTHER" id="PTHR33175">
    <property type="entry name" value="DNA-BINDING PROTEIN HU"/>
    <property type="match status" value="1"/>
</dbReference>
<organism evidence="5 6">
    <name type="scientific">Parabacteroides goldsteinii DSM 19448 = WAL 12034</name>
    <dbReference type="NCBI Taxonomy" id="927665"/>
    <lineage>
        <taxon>Bacteria</taxon>
        <taxon>Pseudomonadati</taxon>
        <taxon>Bacteroidota</taxon>
        <taxon>Bacteroidia</taxon>
        <taxon>Bacteroidales</taxon>
        <taxon>Tannerellaceae</taxon>
        <taxon>Parabacteroides</taxon>
    </lineage>
</organism>
<dbReference type="STRING" id="927665.HMPREF1535_03735"/>
<comment type="caution">
    <text evidence="5">The sequence shown here is derived from an EMBL/GenBank/DDBJ whole genome shotgun (WGS) entry which is preliminary data.</text>
</comment>
<evidence type="ECO:0008006" key="7">
    <source>
        <dbReference type="Google" id="ProtNLM"/>
    </source>
</evidence>
<dbReference type="PATRIC" id="fig|927665.4.peg.3843"/>
<dbReference type="InterPro" id="IPR010992">
    <property type="entry name" value="IHF-like_DNA-bd_dom_sf"/>
</dbReference>
<dbReference type="PANTHER" id="PTHR33175:SF3">
    <property type="entry name" value="DNA-BINDING PROTEIN HU-BETA"/>
    <property type="match status" value="1"/>
</dbReference>
<comment type="similarity">
    <text evidence="1 4">Belongs to the bacterial histone-like protein family.</text>
</comment>
<accession>A0A0F5IU88</accession>
<evidence type="ECO:0000313" key="6">
    <source>
        <dbReference type="Proteomes" id="UP000033047"/>
    </source>
</evidence>
<dbReference type="AlphaFoldDB" id="A0A0F5IU88"/>
<evidence type="ECO:0000256" key="1">
    <source>
        <dbReference type="ARBA" id="ARBA00010529"/>
    </source>
</evidence>
<dbReference type="GO" id="GO:0030261">
    <property type="term" value="P:chromosome condensation"/>
    <property type="evidence" value="ECO:0007669"/>
    <property type="project" value="UniProtKB-KW"/>
</dbReference>
<protein>
    <recommendedName>
        <fullName evidence="7">HU family DNA-binding protein</fullName>
    </recommendedName>
</protein>
<dbReference type="CDD" id="cd13832">
    <property type="entry name" value="IHF"/>
    <property type="match status" value="1"/>
</dbReference>
<dbReference type="InterPro" id="IPR000119">
    <property type="entry name" value="Hist_DNA-bd"/>
</dbReference>
<sequence>MNKVELSKQISSKMSIKQVEALRFIHTLEEVFEEALLTDNSIIFQNFGTFTLWQQTERPGRNPKTGVPVTIKARKSVKFKPGKQLLEALNK</sequence>
<dbReference type="SMART" id="SM00411">
    <property type="entry name" value="BHL"/>
    <property type="match status" value="1"/>
</dbReference>
<name>A0A0F5IU88_9BACT</name>
<reference evidence="5 6" key="1">
    <citation type="submission" date="2013-04" db="EMBL/GenBank/DDBJ databases">
        <title>The Genome Sequence of Parabacteroides goldsteinii DSM 19448.</title>
        <authorList>
            <consortium name="The Broad Institute Genomics Platform"/>
            <person name="Earl A."/>
            <person name="Ward D."/>
            <person name="Feldgarden M."/>
            <person name="Gevers D."/>
            <person name="Martens E."/>
            <person name="Sakamoto M."/>
            <person name="Benno Y."/>
            <person name="Song Y."/>
            <person name="Liu C."/>
            <person name="Lee J."/>
            <person name="Bolanos M."/>
            <person name="Vaisanen M.L."/>
            <person name="Finegold S.M."/>
            <person name="Walker B."/>
            <person name="Young S."/>
            <person name="Zeng Q."/>
            <person name="Gargeya S."/>
            <person name="Fitzgerald M."/>
            <person name="Haas B."/>
            <person name="Abouelleil A."/>
            <person name="Allen A.W."/>
            <person name="Alvarado L."/>
            <person name="Arachchi H.M."/>
            <person name="Berlin A.M."/>
            <person name="Chapman S.B."/>
            <person name="Gainer-Dewar J."/>
            <person name="Goldberg J."/>
            <person name="Griggs A."/>
            <person name="Gujja S."/>
            <person name="Hansen M."/>
            <person name="Howarth C."/>
            <person name="Imamovic A."/>
            <person name="Ireland A."/>
            <person name="Larimer J."/>
            <person name="McCowan C."/>
            <person name="Murphy C."/>
            <person name="Pearson M."/>
            <person name="Poon T.W."/>
            <person name="Priest M."/>
            <person name="Roberts A."/>
            <person name="Saif S."/>
            <person name="Shea T."/>
            <person name="Sisk P."/>
            <person name="Sykes S."/>
            <person name="Wortman J."/>
            <person name="Nusbaum C."/>
            <person name="Birren B."/>
        </authorList>
    </citation>
    <scope>NUCLEOTIDE SEQUENCE [LARGE SCALE GENOMIC DNA]</scope>
    <source>
        <strain evidence="5 6">DSM 19448</strain>
    </source>
</reference>
<dbReference type="GO" id="GO:0030527">
    <property type="term" value="F:structural constituent of chromatin"/>
    <property type="evidence" value="ECO:0007669"/>
    <property type="project" value="InterPro"/>
</dbReference>
<dbReference type="HOGENOM" id="CLU_105066_3_3_10"/>
<dbReference type="Gene3D" id="4.10.520.10">
    <property type="entry name" value="IHF-like DNA-binding proteins"/>
    <property type="match status" value="1"/>
</dbReference>
<dbReference type="Proteomes" id="UP000033047">
    <property type="component" value="Unassembled WGS sequence"/>
</dbReference>
<dbReference type="EMBL" id="AQHV01000020">
    <property type="protein sequence ID" value="KKB49109.1"/>
    <property type="molecule type" value="Genomic_DNA"/>
</dbReference>
<dbReference type="RefSeq" id="WP_007656599.1">
    <property type="nucleotide sequence ID" value="NZ_KQ033913.1"/>
</dbReference>
<evidence type="ECO:0000256" key="4">
    <source>
        <dbReference type="RuleBase" id="RU003939"/>
    </source>
</evidence>
<dbReference type="PRINTS" id="PR01727">
    <property type="entry name" value="DNABINDINGHU"/>
</dbReference>
<evidence type="ECO:0000313" key="5">
    <source>
        <dbReference type="EMBL" id="KKB49109.1"/>
    </source>
</evidence>
<dbReference type="SUPFAM" id="SSF47729">
    <property type="entry name" value="IHF-like DNA-binding proteins"/>
    <property type="match status" value="1"/>
</dbReference>
<evidence type="ECO:0000256" key="2">
    <source>
        <dbReference type="ARBA" id="ARBA00023067"/>
    </source>
</evidence>
<dbReference type="GO" id="GO:0003677">
    <property type="term" value="F:DNA binding"/>
    <property type="evidence" value="ECO:0007669"/>
    <property type="project" value="UniProtKB-KW"/>
</dbReference>
<keyword evidence="3" id="KW-0238">DNA-binding</keyword>
<dbReference type="Pfam" id="PF00216">
    <property type="entry name" value="Bac_DNA_binding"/>
    <property type="match status" value="1"/>
</dbReference>
<gene>
    <name evidence="5" type="ORF">HMPREF1535_03735</name>
</gene>
<dbReference type="GeneID" id="69980269"/>